<evidence type="ECO:0000256" key="7">
    <source>
        <dbReference type="SAM" id="Phobius"/>
    </source>
</evidence>
<organism evidence="9 10">
    <name type="scientific">Pseudonocardia parietis</name>
    <dbReference type="NCBI Taxonomy" id="570936"/>
    <lineage>
        <taxon>Bacteria</taxon>
        <taxon>Bacillati</taxon>
        <taxon>Actinomycetota</taxon>
        <taxon>Actinomycetes</taxon>
        <taxon>Pseudonocardiales</taxon>
        <taxon>Pseudonocardiaceae</taxon>
        <taxon>Pseudonocardia</taxon>
    </lineage>
</organism>
<dbReference type="SUPFAM" id="SSF103473">
    <property type="entry name" value="MFS general substrate transporter"/>
    <property type="match status" value="1"/>
</dbReference>
<feature type="transmembrane region" description="Helical" evidence="7">
    <location>
        <begin position="279"/>
        <end position="299"/>
    </location>
</feature>
<accession>A0ABS4W5W8</accession>
<dbReference type="CDD" id="cd17369">
    <property type="entry name" value="MFS_ShiA_like"/>
    <property type="match status" value="1"/>
</dbReference>
<dbReference type="PANTHER" id="PTHR43045:SF1">
    <property type="entry name" value="SHIKIMATE TRANSPORTER"/>
    <property type="match status" value="1"/>
</dbReference>
<protein>
    <submittedName>
        <fullName evidence="9">MHS family shikimate/dehydroshikimate transporter-like MFS transporter</fullName>
    </submittedName>
</protein>
<gene>
    <name evidence="9" type="ORF">JOF36_007281</name>
</gene>
<evidence type="ECO:0000256" key="1">
    <source>
        <dbReference type="ARBA" id="ARBA00004651"/>
    </source>
</evidence>
<feature type="transmembrane region" description="Helical" evidence="7">
    <location>
        <begin position="116"/>
        <end position="135"/>
    </location>
</feature>
<sequence length="441" mass="45070">MTGTPAAASPDQGATRRRVLISSTIGSTIEWYDFYLYSTAAALVLGPLFLPASSPTSSTLAAFGTYAAGFVARPIGGLVAGHFGDRIGRKTLLVATVVLMGAATVGIGLLPTYAQIGIWAPILLITLRILQGLAVGGEWGGAVLLAVEHAPPGRQAFFGSWPQMGFPAGLFLGTVAFSAAATLPDEQFYAWGWRLPFLVSVLLVGLGLFIRLRLDDGPAFAHARSRGQLLENPLLAALRRYPRRIVAGSAAALGHGTIVTLFTVWLLSVASGPTGEHRSTALLALMIAAAGQCLSTPAFGTLCDRIGYRSVMLAGLAAAAIALIPGLLWVPGGSLAAAVVTFLLAMTVGHGAVYAGIAGLLATSFPTEVRFSAVSTTYQLGSTVSSFVPLVAAALATTTGGFGVIAAIALFVAAAAAAAIVVLARSVHSTQPAPTGADMDT</sequence>
<keyword evidence="2" id="KW-0813">Transport</keyword>
<evidence type="ECO:0000259" key="8">
    <source>
        <dbReference type="PROSITE" id="PS50850"/>
    </source>
</evidence>
<dbReference type="Pfam" id="PF00083">
    <property type="entry name" value="Sugar_tr"/>
    <property type="match status" value="1"/>
</dbReference>
<dbReference type="PANTHER" id="PTHR43045">
    <property type="entry name" value="SHIKIMATE TRANSPORTER"/>
    <property type="match status" value="1"/>
</dbReference>
<keyword evidence="6 7" id="KW-0472">Membrane</keyword>
<dbReference type="EMBL" id="JAGINU010000003">
    <property type="protein sequence ID" value="MBP2371508.1"/>
    <property type="molecule type" value="Genomic_DNA"/>
</dbReference>
<feature type="transmembrane region" description="Helical" evidence="7">
    <location>
        <begin position="245"/>
        <end position="267"/>
    </location>
</feature>
<comment type="subcellular location">
    <subcellularLocation>
        <location evidence="1">Cell membrane</location>
        <topology evidence="1">Multi-pass membrane protein</topology>
    </subcellularLocation>
</comment>
<feature type="transmembrane region" description="Helical" evidence="7">
    <location>
        <begin position="92"/>
        <end position="110"/>
    </location>
</feature>
<dbReference type="Gene3D" id="1.20.1250.20">
    <property type="entry name" value="MFS general substrate transporter like domains"/>
    <property type="match status" value="2"/>
</dbReference>
<evidence type="ECO:0000313" key="9">
    <source>
        <dbReference type="EMBL" id="MBP2371508.1"/>
    </source>
</evidence>
<dbReference type="RefSeq" id="WP_075315380.1">
    <property type="nucleotide sequence ID" value="NZ_JAGINU010000003.1"/>
</dbReference>
<evidence type="ECO:0000313" key="10">
    <source>
        <dbReference type="Proteomes" id="UP001519295"/>
    </source>
</evidence>
<dbReference type="Proteomes" id="UP001519295">
    <property type="component" value="Unassembled WGS sequence"/>
</dbReference>
<dbReference type="PROSITE" id="PS50850">
    <property type="entry name" value="MFS"/>
    <property type="match status" value="1"/>
</dbReference>
<feature type="transmembrane region" description="Helical" evidence="7">
    <location>
        <begin position="336"/>
        <end position="365"/>
    </location>
</feature>
<name>A0ABS4W5W8_9PSEU</name>
<feature type="transmembrane region" description="Helical" evidence="7">
    <location>
        <begin position="164"/>
        <end position="183"/>
    </location>
</feature>
<feature type="transmembrane region" description="Helical" evidence="7">
    <location>
        <begin position="34"/>
        <end position="54"/>
    </location>
</feature>
<reference evidence="9 10" key="1">
    <citation type="submission" date="2021-03" db="EMBL/GenBank/DDBJ databases">
        <title>Sequencing the genomes of 1000 actinobacteria strains.</title>
        <authorList>
            <person name="Klenk H.-P."/>
        </authorList>
    </citation>
    <scope>NUCLEOTIDE SEQUENCE [LARGE SCALE GENOMIC DNA]</scope>
    <source>
        <strain evidence="9 10">DSM 45256</strain>
    </source>
</reference>
<evidence type="ECO:0000256" key="4">
    <source>
        <dbReference type="ARBA" id="ARBA00022692"/>
    </source>
</evidence>
<feature type="transmembrane region" description="Helical" evidence="7">
    <location>
        <begin position="402"/>
        <end position="424"/>
    </location>
</feature>
<dbReference type="InterPro" id="IPR005828">
    <property type="entry name" value="MFS_sugar_transport-like"/>
</dbReference>
<dbReference type="InterPro" id="IPR020846">
    <property type="entry name" value="MFS_dom"/>
</dbReference>
<dbReference type="InterPro" id="IPR036259">
    <property type="entry name" value="MFS_trans_sf"/>
</dbReference>
<feature type="transmembrane region" description="Helical" evidence="7">
    <location>
        <begin position="195"/>
        <end position="214"/>
    </location>
</feature>
<feature type="transmembrane region" description="Helical" evidence="7">
    <location>
        <begin position="60"/>
        <end position="80"/>
    </location>
</feature>
<evidence type="ECO:0000256" key="5">
    <source>
        <dbReference type="ARBA" id="ARBA00022989"/>
    </source>
</evidence>
<keyword evidence="5 7" id="KW-1133">Transmembrane helix</keyword>
<evidence type="ECO:0000256" key="3">
    <source>
        <dbReference type="ARBA" id="ARBA00022475"/>
    </source>
</evidence>
<proteinExistence type="predicted"/>
<keyword evidence="4 7" id="KW-0812">Transmembrane</keyword>
<feature type="domain" description="Major facilitator superfamily (MFS) profile" evidence="8">
    <location>
        <begin position="19"/>
        <end position="431"/>
    </location>
</feature>
<keyword evidence="10" id="KW-1185">Reference proteome</keyword>
<feature type="transmembrane region" description="Helical" evidence="7">
    <location>
        <begin position="377"/>
        <end position="396"/>
    </location>
</feature>
<evidence type="ECO:0000256" key="6">
    <source>
        <dbReference type="ARBA" id="ARBA00023136"/>
    </source>
</evidence>
<keyword evidence="3" id="KW-1003">Cell membrane</keyword>
<evidence type="ECO:0000256" key="2">
    <source>
        <dbReference type="ARBA" id="ARBA00022448"/>
    </source>
</evidence>
<comment type="caution">
    <text evidence="9">The sequence shown here is derived from an EMBL/GenBank/DDBJ whole genome shotgun (WGS) entry which is preliminary data.</text>
</comment>
<feature type="transmembrane region" description="Helical" evidence="7">
    <location>
        <begin position="311"/>
        <end position="330"/>
    </location>
</feature>